<keyword evidence="4 9" id="KW-0812">Transmembrane</keyword>
<evidence type="ECO:0000256" key="9">
    <source>
        <dbReference type="SAM" id="Phobius"/>
    </source>
</evidence>
<evidence type="ECO:0000313" key="12">
    <source>
        <dbReference type="EMBL" id="KAL1489794.1"/>
    </source>
</evidence>
<dbReference type="Pfam" id="PF16916">
    <property type="entry name" value="ZT_dimer"/>
    <property type="match status" value="1"/>
</dbReference>
<evidence type="ECO:0000256" key="2">
    <source>
        <dbReference type="ARBA" id="ARBA00008873"/>
    </source>
</evidence>
<dbReference type="NCBIfam" id="TIGR01297">
    <property type="entry name" value="CDF"/>
    <property type="match status" value="1"/>
</dbReference>
<dbReference type="PANTHER" id="PTHR45820:SF9">
    <property type="entry name" value="FI23527P1"/>
    <property type="match status" value="1"/>
</dbReference>
<comment type="subcellular location">
    <subcellularLocation>
        <location evidence="1">Membrane</location>
        <topology evidence="1">Multi-pass membrane protein</topology>
    </subcellularLocation>
</comment>
<feature type="region of interest" description="Disordered" evidence="8">
    <location>
        <begin position="70"/>
        <end position="93"/>
    </location>
</feature>
<feature type="transmembrane region" description="Helical" evidence="9">
    <location>
        <begin position="239"/>
        <end position="258"/>
    </location>
</feature>
<feature type="domain" description="Cation efflux protein transmembrane" evidence="10">
    <location>
        <begin position="16"/>
        <end position="70"/>
    </location>
</feature>
<reference evidence="12 13" key="1">
    <citation type="submission" date="2024-05" db="EMBL/GenBank/DDBJ databases">
        <title>Genetic variation in Jamaican populations of the coffee berry borer (Hypothenemus hampei).</title>
        <authorList>
            <person name="Errbii M."/>
            <person name="Myrie A."/>
        </authorList>
    </citation>
    <scope>NUCLEOTIDE SEQUENCE [LARGE SCALE GENOMIC DNA]</scope>
    <source>
        <strain evidence="12">JA-Hopewell-2020-01-JO</strain>
        <tissue evidence="12">Whole body</tissue>
    </source>
</reference>
<evidence type="ECO:0000256" key="5">
    <source>
        <dbReference type="ARBA" id="ARBA00022833"/>
    </source>
</evidence>
<evidence type="ECO:0000256" key="7">
    <source>
        <dbReference type="ARBA" id="ARBA00023136"/>
    </source>
</evidence>
<evidence type="ECO:0000259" key="11">
    <source>
        <dbReference type="Pfam" id="PF16916"/>
    </source>
</evidence>
<proteinExistence type="inferred from homology"/>
<comment type="similarity">
    <text evidence="2">Belongs to the cation diffusion facilitator (CDF) transporter (TC 2.A.4) family. SLC30A subfamily.</text>
</comment>
<gene>
    <name evidence="12" type="ORF">ABEB36_013728</name>
</gene>
<keyword evidence="3" id="KW-0813">Transport</keyword>
<dbReference type="AlphaFoldDB" id="A0ABD1E5A1"/>
<dbReference type="EMBL" id="JBDJPC010000011">
    <property type="protein sequence ID" value="KAL1489794.1"/>
    <property type="molecule type" value="Genomic_DNA"/>
</dbReference>
<protein>
    <recommendedName>
        <fullName evidence="14">Zinc transporter 1</fullName>
    </recommendedName>
</protein>
<keyword evidence="5" id="KW-0862">Zinc</keyword>
<dbReference type="InterPro" id="IPR027470">
    <property type="entry name" value="Cation_efflux_CTD"/>
</dbReference>
<evidence type="ECO:0000256" key="4">
    <source>
        <dbReference type="ARBA" id="ARBA00022692"/>
    </source>
</evidence>
<evidence type="ECO:0000313" key="13">
    <source>
        <dbReference type="Proteomes" id="UP001566132"/>
    </source>
</evidence>
<feature type="transmembrane region" description="Helical" evidence="9">
    <location>
        <begin position="122"/>
        <end position="142"/>
    </location>
</feature>
<feature type="transmembrane region" description="Helical" evidence="9">
    <location>
        <begin position="12"/>
        <end position="33"/>
    </location>
</feature>
<organism evidence="12 13">
    <name type="scientific">Hypothenemus hampei</name>
    <name type="common">Coffee berry borer</name>
    <dbReference type="NCBI Taxonomy" id="57062"/>
    <lineage>
        <taxon>Eukaryota</taxon>
        <taxon>Metazoa</taxon>
        <taxon>Ecdysozoa</taxon>
        <taxon>Arthropoda</taxon>
        <taxon>Hexapoda</taxon>
        <taxon>Insecta</taxon>
        <taxon>Pterygota</taxon>
        <taxon>Neoptera</taxon>
        <taxon>Endopterygota</taxon>
        <taxon>Coleoptera</taxon>
        <taxon>Polyphaga</taxon>
        <taxon>Cucujiformia</taxon>
        <taxon>Curculionidae</taxon>
        <taxon>Scolytinae</taxon>
        <taxon>Hypothenemus</taxon>
    </lineage>
</organism>
<dbReference type="SUPFAM" id="SSF161111">
    <property type="entry name" value="Cation efflux protein transmembrane domain-like"/>
    <property type="match status" value="2"/>
</dbReference>
<feature type="transmembrane region" description="Helical" evidence="9">
    <location>
        <begin position="162"/>
        <end position="182"/>
    </location>
</feature>
<sequence length="492" mass="55535">MPVKDFFQKIQPVQLYVVLALTVLFFIVELIVSHLTHALTLLMDSYHMLCNILALSGCIITIKYGSEPPNSGNNDHTTTGSSEESLQETNLQTECQDVKSKKLNQRSKEENKLRNTFGWTRIDVITMLICCVFLASFCFSIYVEALQTLAHIDHQDAMHHPISVLCIGAAGLLLNGLCYLLIGGYTFHQGSFLYVTENGDVVLNKVVVNNSIMQGDKRLSRSRQILATDSRKRQSLWEMTRDVIGSALVIGCSIIVLFIDPEIAKFVDPIISLISSTCIMVLSYPYIKESCMILLQTMPDTINIDAMKIELVNHFPDIVNVHDFHIWQLTATKVISTVHIIFENPKVYKNIMEQIKEFLLERGMTQVTIQPEFFRPSSSIESLTSTKVPPQCLVACQGELCRLNHCCQNYQDLDKNKFKSSKEVLPKDDDAPALKSVKIIDEELHDSKSDLSSSIEKVNEKEKSETVKAVIEEKCTKSTIETSRNEIEECKL</sequence>
<evidence type="ECO:0000256" key="6">
    <source>
        <dbReference type="ARBA" id="ARBA00022989"/>
    </source>
</evidence>
<dbReference type="SUPFAM" id="SSF160240">
    <property type="entry name" value="Cation efflux protein cytoplasmic domain-like"/>
    <property type="match status" value="1"/>
</dbReference>
<dbReference type="InterPro" id="IPR002524">
    <property type="entry name" value="Cation_efflux"/>
</dbReference>
<comment type="caution">
    <text evidence="12">The sequence shown here is derived from an EMBL/GenBank/DDBJ whole genome shotgun (WGS) entry which is preliminary data.</text>
</comment>
<name>A0ABD1E5A1_HYPHA</name>
<keyword evidence="13" id="KW-1185">Reference proteome</keyword>
<dbReference type="Gene3D" id="1.20.1510.10">
    <property type="entry name" value="Cation efflux protein transmembrane domain"/>
    <property type="match status" value="2"/>
</dbReference>
<evidence type="ECO:0000259" key="10">
    <source>
        <dbReference type="Pfam" id="PF01545"/>
    </source>
</evidence>
<keyword evidence="6 9" id="KW-1133">Transmembrane helix</keyword>
<keyword evidence="7 9" id="KW-0472">Membrane</keyword>
<dbReference type="InterPro" id="IPR058533">
    <property type="entry name" value="Cation_efflux_TM"/>
</dbReference>
<dbReference type="InterPro" id="IPR036837">
    <property type="entry name" value="Cation_efflux_CTD_sf"/>
</dbReference>
<dbReference type="InterPro" id="IPR027469">
    <property type="entry name" value="Cation_efflux_TMD_sf"/>
</dbReference>
<dbReference type="PANTHER" id="PTHR45820">
    <property type="entry name" value="FI23527P1"/>
    <property type="match status" value="1"/>
</dbReference>
<dbReference type="GO" id="GO:0006812">
    <property type="term" value="P:monoatomic cation transport"/>
    <property type="evidence" value="ECO:0007669"/>
    <property type="project" value="UniProtKB-ARBA"/>
</dbReference>
<feature type="transmembrane region" description="Helical" evidence="9">
    <location>
        <begin position="270"/>
        <end position="287"/>
    </location>
</feature>
<evidence type="ECO:0008006" key="14">
    <source>
        <dbReference type="Google" id="ProtNLM"/>
    </source>
</evidence>
<feature type="domain" description="Cation efflux protein cytoplasmic" evidence="11">
    <location>
        <begin position="310"/>
        <end position="372"/>
    </location>
</feature>
<evidence type="ECO:0000256" key="1">
    <source>
        <dbReference type="ARBA" id="ARBA00004141"/>
    </source>
</evidence>
<dbReference type="Proteomes" id="UP001566132">
    <property type="component" value="Unassembled WGS sequence"/>
</dbReference>
<feature type="domain" description="Cation efflux protein transmembrane" evidence="10">
    <location>
        <begin position="107"/>
        <end position="295"/>
    </location>
</feature>
<dbReference type="Pfam" id="PF01545">
    <property type="entry name" value="Cation_efflux"/>
    <property type="match status" value="2"/>
</dbReference>
<accession>A0ABD1E5A1</accession>
<evidence type="ECO:0000256" key="8">
    <source>
        <dbReference type="SAM" id="MobiDB-lite"/>
    </source>
</evidence>
<evidence type="ECO:0000256" key="3">
    <source>
        <dbReference type="ARBA" id="ARBA00022448"/>
    </source>
</evidence>
<dbReference type="GO" id="GO:0016020">
    <property type="term" value="C:membrane"/>
    <property type="evidence" value="ECO:0007669"/>
    <property type="project" value="UniProtKB-SubCell"/>
</dbReference>